<protein>
    <submittedName>
        <fullName evidence="4">Uncharacterized protein</fullName>
    </submittedName>
</protein>
<dbReference type="AlphaFoldDB" id="A0A828YB58"/>
<proteinExistence type="predicted"/>
<reference evidence="4 5" key="1">
    <citation type="submission" date="2012-10" db="EMBL/GenBank/DDBJ databases">
        <authorList>
            <person name="Harkins D.M."/>
            <person name="Durkin A.S."/>
            <person name="Brinkac L.M."/>
            <person name="Selengut J.D."/>
            <person name="Sanka R."/>
            <person name="DePew J."/>
            <person name="Purushe J."/>
            <person name="Picardeau M."/>
            <person name="Werts C."/>
            <person name="Goarant C."/>
            <person name="Vinetz J.M."/>
            <person name="Sutton G.G."/>
            <person name="Nelson W.C."/>
            <person name="Fouts D.E."/>
        </authorList>
    </citation>
    <scope>NUCLEOTIDE SEQUENCE [LARGE SCALE GENOMIC DNA]</scope>
    <source>
        <strain evidence="4 5">200802841</strain>
    </source>
</reference>
<name>A0A828YB58_9LEPT</name>
<accession>A0A828YB58</accession>
<evidence type="ECO:0000313" key="2">
    <source>
        <dbReference type="EMBL" id="EKO50170.1"/>
    </source>
</evidence>
<comment type="caution">
    <text evidence="4">The sequence shown here is derived from an EMBL/GenBank/DDBJ whole genome shotgun (WGS) entry which is preliminary data.</text>
</comment>
<sequence>MKRKDIGDRALDFCLETSTKMDTVPSMSYPKAAERRAYNLSVISGYNPEQIASVLKADYPKITSNTIRNWLSKVDETTGTTALQDREKALLNAKNEALKEAEISLTTLRLNTVRTFKAIKGQIFDKEGNLTIEFKSGEGALNTFRGLMNDIERMLEKEKERIEPVEVARGVHRAIKGTPKLNKFFQSNPEVLSQYIANIKREVSTMSFIDIAFLPELTDGED</sequence>
<dbReference type="EMBL" id="AKWH02000005">
    <property type="protein sequence ID" value="EKO53597.1"/>
    <property type="molecule type" value="Genomic_DNA"/>
</dbReference>
<dbReference type="EMBL" id="AKWH02000068">
    <property type="protein sequence ID" value="EKO50170.1"/>
    <property type="molecule type" value="Genomic_DNA"/>
</dbReference>
<keyword evidence="5" id="KW-1185">Reference proteome</keyword>
<evidence type="ECO:0000313" key="1">
    <source>
        <dbReference type="EMBL" id="EKO49718.1"/>
    </source>
</evidence>
<evidence type="ECO:0000313" key="5">
    <source>
        <dbReference type="Proteomes" id="UP000006339"/>
    </source>
</evidence>
<gene>
    <name evidence="1" type="ORF">LEP1GSC131_0135</name>
    <name evidence="3" type="ORF">LEP1GSC131_0158</name>
    <name evidence="4" type="ORF">LEP1GSC131_0915</name>
    <name evidence="2" type="ORF">LEP1GSC131_2621</name>
</gene>
<evidence type="ECO:0000313" key="4">
    <source>
        <dbReference type="EMBL" id="EKO53597.1"/>
    </source>
</evidence>
<organism evidence="4 5">
    <name type="scientific">Leptospira kirschneri str. 200802841</name>
    <dbReference type="NCBI Taxonomy" id="1193047"/>
    <lineage>
        <taxon>Bacteria</taxon>
        <taxon>Pseudomonadati</taxon>
        <taxon>Spirochaetota</taxon>
        <taxon>Spirochaetia</taxon>
        <taxon>Leptospirales</taxon>
        <taxon>Leptospiraceae</taxon>
        <taxon>Leptospira</taxon>
    </lineage>
</organism>
<dbReference type="EMBL" id="AKWH02000078">
    <property type="protein sequence ID" value="EKO49718.1"/>
    <property type="molecule type" value="Genomic_DNA"/>
</dbReference>
<evidence type="ECO:0000313" key="3">
    <source>
        <dbReference type="EMBL" id="EKO53577.1"/>
    </source>
</evidence>
<dbReference type="EMBL" id="AKWH02000007">
    <property type="protein sequence ID" value="EKO53577.1"/>
    <property type="molecule type" value="Genomic_DNA"/>
</dbReference>
<dbReference type="Proteomes" id="UP000006339">
    <property type="component" value="Unassembled WGS sequence"/>
</dbReference>